<dbReference type="GO" id="GO:0009231">
    <property type="term" value="P:riboflavin biosynthetic process"/>
    <property type="evidence" value="ECO:0007669"/>
    <property type="project" value="InterPro"/>
</dbReference>
<gene>
    <name evidence="5" type="ORF">AVDCRST_MAG28-2553</name>
</gene>
<evidence type="ECO:0000256" key="3">
    <source>
        <dbReference type="ARBA" id="ARBA00023002"/>
    </source>
</evidence>
<comment type="pathway">
    <text evidence="1">Cofactor biosynthesis; riboflavin biosynthesis.</text>
</comment>
<dbReference type="InterPro" id="IPR050765">
    <property type="entry name" value="Riboflavin_Biosynth_HTPR"/>
</dbReference>
<sequence>MVINMVSSLDGKVTTNSGKAGSIGSPVDRLIMRSLRSRVDAVMIGASTLRAEKLNLSVPEDLSRTRVSQGREPQPLAVLVSASGDLPLKENLLGPSPKDRLVFTVPGIPGECLATLSQLALVETLPVEGDSIDLRIALHVLKARHGVTVLLVEGGPSLNYSLVRGGLVDEIFLTLAPKLTGGQGPSSPGILHGPALPPGTDFSADLLSIHAAHGELFLRYHLKNLKTDPNS</sequence>
<evidence type="ECO:0000256" key="1">
    <source>
        <dbReference type="ARBA" id="ARBA00005104"/>
    </source>
</evidence>
<evidence type="ECO:0000259" key="4">
    <source>
        <dbReference type="Pfam" id="PF01872"/>
    </source>
</evidence>
<name>A0A6J4R1G1_9ACTN</name>
<dbReference type="InterPro" id="IPR002734">
    <property type="entry name" value="RibDG_C"/>
</dbReference>
<reference evidence="5" key="1">
    <citation type="submission" date="2020-02" db="EMBL/GenBank/DDBJ databases">
        <authorList>
            <person name="Meier V. D."/>
        </authorList>
    </citation>
    <scope>NUCLEOTIDE SEQUENCE</scope>
    <source>
        <strain evidence="5">AVDCRST_MAG28</strain>
    </source>
</reference>
<organism evidence="5">
    <name type="scientific">uncultured Rubrobacteraceae bacterium</name>
    <dbReference type="NCBI Taxonomy" id="349277"/>
    <lineage>
        <taxon>Bacteria</taxon>
        <taxon>Bacillati</taxon>
        <taxon>Actinomycetota</taxon>
        <taxon>Rubrobacteria</taxon>
        <taxon>Rubrobacterales</taxon>
        <taxon>Rubrobacteraceae</taxon>
        <taxon>environmental samples</taxon>
    </lineage>
</organism>
<keyword evidence="3" id="KW-0560">Oxidoreductase</keyword>
<dbReference type="Gene3D" id="3.40.430.10">
    <property type="entry name" value="Dihydrofolate Reductase, subunit A"/>
    <property type="match status" value="1"/>
</dbReference>
<protein>
    <recommendedName>
        <fullName evidence="4">Bacterial bifunctional deaminase-reductase C-terminal domain-containing protein</fullName>
    </recommendedName>
</protein>
<dbReference type="Pfam" id="PF01872">
    <property type="entry name" value="RibD_C"/>
    <property type="match status" value="1"/>
</dbReference>
<dbReference type="GO" id="GO:0008703">
    <property type="term" value="F:5-amino-6-(5-phosphoribosylamino)uracil reductase activity"/>
    <property type="evidence" value="ECO:0007669"/>
    <property type="project" value="InterPro"/>
</dbReference>
<dbReference type="PANTHER" id="PTHR38011:SF7">
    <property type="entry name" value="2,5-DIAMINO-6-RIBOSYLAMINO-4(3H)-PYRIMIDINONE 5'-PHOSPHATE REDUCTASE"/>
    <property type="match status" value="1"/>
</dbReference>
<evidence type="ECO:0000256" key="2">
    <source>
        <dbReference type="ARBA" id="ARBA00022857"/>
    </source>
</evidence>
<proteinExistence type="predicted"/>
<dbReference type="PANTHER" id="PTHR38011">
    <property type="entry name" value="DIHYDROFOLATE REDUCTASE FAMILY PROTEIN (AFU_ORTHOLOGUE AFUA_8G06820)"/>
    <property type="match status" value="1"/>
</dbReference>
<dbReference type="SUPFAM" id="SSF53597">
    <property type="entry name" value="Dihydrofolate reductase-like"/>
    <property type="match status" value="1"/>
</dbReference>
<dbReference type="AlphaFoldDB" id="A0A6J4R1G1"/>
<evidence type="ECO:0000313" key="5">
    <source>
        <dbReference type="EMBL" id="CAA9456187.1"/>
    </source>
</evidence>
<feature type="domain" description="Bacterial bifunctional deaminase-reductase C-terminal" evidence="4">
    <location>
        <begin position="2"/>
        <end position="187"/>
    </location>
</feature>
<keyword evidence="2" id="KW-0521">NADP</keyword>
<dbReference type="EMBL" id="CADCVE010000054">
    <property type="protein sequence ID" value="CAA9456187.1"/>
    <property type="molecule type" value="Genomic_DNA"/>
</dbReference>
<dbReference type="InterPro" id="IPR024072">
    <property type="entry name" value="DHFR-like_dom_sf"/>
</dbReference>
<accession>A0A6J4R1G1</accession>